<dbReference type="EMBL" id="QGNW01000197">
    <property type="protein sequence ID" value="RVW86073.1"/>
    <property type="molecule type" value="Genomic_DNA"/>
</dbReference>
<accession>A0A438HNP9</accession>
<reference evidence="1 2" key="1">
    <citation type="journal article" date="2018" name="PLoS Genet.">
        <title>Population sequencing reveals clonal diversity and ancestral inbreeding in the grapevine cultivar Chardonnay.</title>
        <authorList>
            <person name="Roach M.J."/>
            <person name="Johnson D.L."/>
            <person name="Bohlmann J."/>
            <person name="van Vuuren H.J."/>
            <person name="Jones S.J."/>
            <person name="Pretorius I.S."/>
            <person name="Schmidt S.A."/>
            <person name="Borneman A.R."/>
        </authorList>
    </citation>
    <scope>NUCLEOTIDE SEQUENCE [LARGE SCALE GENOMIC DNA]</scope>
    <source>
        <strain evidence="2">cv. Chardonnay</strain>
        <tissue evidence="1">Leaf</tissue>
    </source>
</reference>
<dbReference type="AlphaFoldDB" id="A0A438HNP9"/>
<evidence type="ECO:0000313" key="2">
    <source>
        <dbReference type="Proteomes" id="UP000288805"/>
    </source>
</evidence>
<name>A0A438HNP9_VITVI</name>
<evidence type="ECO:0000313" key="1">
    <source>
        <dbReference type="EMBL" id="RVW86073.1"/>
    </source>
</evidence>
<dbReference type="Proteomes" id="UP000288805">
    <property type="component" value="Unassembled WGS sequence"/>
</dbReference>
<comment type="caution">
    <text evidence="1">The sequence shown here is derived from an EMBL/GenBank/DDBJ whole genome shotgun (WGS) entry which is preliminary data.</text>
</comment>
<proteinExistence type="predicted"/>
<organism evidence="1 2">
    <name type="scientific">Vitis vinifera</name>
    <name type="common">Grape</name>
    <dbReference type="NCBI Taxonomy" id="29760"/>
    <lineage>
        <taxon>Eukaryota</taxon>
        <taxon>Viridiplantae</taxon>
        <taxon>Streptophyta</taxon>
        <taxon>Embryophyta</taxon>
        <taxon>Tracheophyta</taxon>
        <taxon>Spermatophyta</taxon>
        <taxon>Magnoliopsida</taxon>
        <taxon>eudicotyledons</taxon>
        <taxon>Gunneridae</taxon>
        <taxon>Pentapetalae</taxon>
        <taxon>rosids</taxon>
        <taxon>Vitales</taxon>
        <taxon>Vitaceae</taxon>
        <taxon>Viteae</taxon>
        <taxon>Vitis</taxon>
    </lineage>
</organism>
<sequence length="339" mass="38129">MMEVVANEGGEETDEITFCKLEEMVLCHLPNPQDENFLSGPPGYTKARESRKWQMMRGTGRMTLTPPSNSCYKGICTTYWVIAIAFIAFGDERVMRVENAKSAMNIMRKIAEIVDSSTPLAPPMVELPHAQLEVSRVINSGKPSVTVFHSGHLPHLPILSGHRIVVRKHSPPAKFSGDVFFRHRPYQKERLEEISNFCEGTGTKSSSTRRPRAIFRPATASHTPRVRPFPATRLLLQLRLTPTSLPTSWFSHPSPARTSFGDFCLRRPSKQSFRRSSGYFFSTPIPAHALGSVLLPFWWYHRDLRPSPFFGGATPQSEAVLGLSSIQTYFILQISGYGY</sequence>
<protein>
    <submittedName>
        <fullName evidence="1">Uncharacterized protein</fullName>
    </submittedName>
</protein>
<gene>
    <name evidence="1" type="ORF">CK203_037976</name>
</gene>